<dbReference type="EMBL" id="LCDE01000035">
    <property type="protein sequence ID" value="KKS45052.1"/>
    <property type="molecule type" value="Genomic_DNA"/>
</dbReference>
<evidence type="ECO:0000256" key="2">
    <source>
        <dbReference type="RuleBase" id="RU362080"/>
    </source>
</evidence>
<protein>
    <recommendedName>
        <fullName evidence="2">Antitoxin</fullName>
    </recommendedName>
</protein>
<accession>A0A0G0Z8N1</accession>
<dbReference type="NCBIfam" id="TIGR01552">
    <property type="entry name" value="phd_fam"/>
    <property type="match status" value="1"/>
</dbReference>
<reference evidence="3 4" key="1">
    <citation type="journal article" date="2015" name="Nature">
        <title>rRNA introns, odd ribosomes, and small enigmatic genomes across a large radiation of phyla.</title>
        <authorList>
            <person name="Brown C.T."/>
            <person name="Hug L.A."/>
            <person name="Thomas B.C."/>
            <person name="Sharon I."/>
            <person name="Castelle C.J."/>
            <person name="Singh A."/>
            <person name="Wilkins M.J."/>
            <person name="Williams K.H."/>
            <person name="Banfield J.F."/>
        </authorList>
    </citation>
    <scope>NUCLEOTIDE SEQUENCE [LARGE SCALE GENOMIC DNA]</scope>
</reference>
<sequence>MNTLPIMVSASDLQRSPKKVMDLAEKNDSVLVLNNNSPRVVILSIKKLEEVMRQNRQWEEWDALEAIRSGKADEKANKLLKLSPDLHELLDD</sequence>
<dbReference type="InterPro" id="IPR006442">
    <property type="entry name" value="Antitoxin_Phd/YefM"/>
</dbReference>
<organism evidence="3 4">
    <name type="scientific">Candidatus Azambacteria bacterium GW2011_GWA1_42_19</name>
    <dbReference type="NCBI Taxonomy" id="1618609"/>
    <lineage>
        <taxon>Bacteria</taxon>
        <taxon>Candidatus Azamiibacteriota</taxon>
    </lineage>
</organism>
<name>A0A0G0Z8N1_9BACT</name>
<evidence type="ECO:0000313" key="4">
    <source>
        <dbReference type="Proteomes" id="UP000034951"/>
    </source>
</evidence>
<dbReference type="SUPFAM" id="SSF143120">
    <property type="entry name" value="YefM-like"/>
    <property type="match status" value="1"/>
</dbReference>
<evidence type="ECO:0000313" key="3">
    <source>
        <dbReference type="EMBL" id="KKS45052.1"/>
    </source>
</evidence>
<dbReference type="Proteomes" id="UP000034951">
    <property type="component" value="Unassembled WGS sequence"/>
</dbReference>
<dbReference type="InterPro" id="IPR036165">
    <property type="entry name" value="YefM-like_sf"/>
</dbReference>
<proteinExistence type="inferred from homology"/>
<comment type="caution">
    <text evidence="3">The sequence shown here is derived from an EMBL/GenBank/DDBJ whole genome shotgun (WGS) entry which is preliminary data.</text>
</comment>
<evidence type="ECO:0000256" key="1">
    <source>
        <dbReference type="ARBA" id="ARBA00009981"/>
    </source>
</evidence>
<dbReference type="Pfam" id="PF02604">
    <property type="entry name" value="PhdYeFM_antitox"/>
    <property type="match status" value="1"/>
</dbReference>
<comment type="similarity">
    <text evidence="1 2">Belongs to the phD/YefM antitoxin family.</text>
</comment>
<gene>
    <name evidence="3" type="ORF">UV10_C0035G0006</name>
</gene>
<dbReference type="AlphaFoldDB" id="A0A0G0Z8N1"/>
<comment type="function">
    <text evidence="2">Antitoxin component of a type II toxin-antitoxin (TA) system.</text>
</comment>